<evidence type="ECO:0000313" key="9">
    <source>
        <dbReference type="Proteomes" id="UP000216498"/>
    </source>
</evidence>
<dbReference type="GO" id="GO:0030288">
    <property type="term" value="C:outer membrane-bounded periplasmic space"/>
    <property type="evidence" value="ECO:0007669"/>
    <property type="project" value="TreeGrafter"/>
</dbReference>
<evidence type="ECO:0000256" key="5">
    <source>
        <dbReference type="SAM" id="Coils"/>
    </source>
</evidence>
<protein>
    <submittedName>
        <fullName evidence="8">Ferrichrome ABC transporter substrate-binding protein</fullName>
    </submittedName>
</protein>
<reference evidence="8 9" key="1">
    <citation type="submission" date="2017-08" db="EMBL/GenBank/DDBJ databases">
        <title>Virgibacillus indicus sp. nov. and Virgibacillus profoundi sp. nov, two moderately halophilic bacteria isolated from marine sediment by using the Microfluidic Streak Plate.</title>
        <authorList>
            <person name="Xu B."/>
            <person name="Hu B."/>
            <person name="Wang J."/>
            <person name="Zhu Y."/>
            <person name="Huang L."/>
            <person name="Du W."/>
            <person name="Huang Y."/>
        </authorList>
    </citation>
    <scope>NUCLEOTIDE SEQUENCE [LARGE SCALE GENOMIC DNA]</scope>
    <source>
        <strain evidence="8 9">IO3-P2-C2</strain>
    </source>
</reference>
<dbReference type="InterPro" id="IPR002491">
    <property type="entry name" value="ABC_transptr_periplasmic_BD"/>
</dbReference>
<dbReference type="PROSITE" id="PS50983">
    <property type="entry name" value="FE_B12_PBP"/>
    <property type="match status" value="1"/>
</dbReference>
<dbReference type="RefSeq" id="WP_094886920.1">
    <property type="nucleotide sequence ID" value="NZ_NPMS01000009.1"/>
</dbReference>
<comment type="similarity">
    <text evidence="2">Belongs to the bacterial solute-binding protein 8 family.</text>
</comment>
<keyword evidence="4 6" id="KW-0732">Signal</keyword>
<dbReference type="GO" id="GO:1901678">
    <property type="term" value="P:iron coordination entity transport"/>
    <property type="evidence" value="ECO:0007669"/>
    <property type="project" value="UniProtKB-ARBA"/>
</dbReference>
<comment type="subcellular location">
    <subcellularLocation>
        <location evidence="1">Cell membrane</location>
        <topology evidence="1">Lipid-anchor</topology>
    </subcellularLocation>
</comment>
<keyword evidence="3" id="KW-0813">Transport</keyword>
<dbReference type="SUPFAM" id="SSF53807">
    <property type="entry name" value="Helical backbone' metal receptor"/>
    <property type="match status" value="1"/>
</dbReference>
<comment type="caution">
    <text evidence="8">The sequence shown here is derived from an EMBL/GenBank/DDBJ whole genome shotgun (WGS) entry which is preliminary data.</text>
</comment>
<dbReference type="PROSITE" id="PS51257">
    <property type="entry name" value="PROKAR_LIPOPROTEIN"/>
    <property type="match status" value="1"/>
</dbReference>
<evidence type="ECO:0000256" key="2">
    <source>
        <dbReference type="ARBA" id="ARBA00008814"/>
    </source>
</evidence>
<sequence>MNNKFLKKKYFFTLLFTVLLLLVLAACGNDDNDSNNDTSNNASEGNNENTEVTVDSEMGQVTLPANPERVLAPFHEDTLLALGITPVAKWAIGESVQNYLEKDLQDLERIEWTMPLEQVLSHEPDLIILENSLDSYEGSYEEYSAIAPTYVMTEEVTKDWKKQLQVFGEILGKETEAEKALADYETKVKEANGELTEILGDETVAFMWVTGGKYFLFEENRHSANMIYSELGVNVPILVEELGEAGTAWDPISLEKLSELDADHVIILGNQKDEGIETLKNSNVWKNTAAVQNDQVYYIEDESNWTNSGLNASEQTIDELLETLK</sequence>
<evidence type="ECO:0000256" key="6">
    <source>
        <dbReference type="SAM" id="SignalP"/>
    </source>
</evidence>
<keyword evidence="5" id="KW-0175">Coiled coil</keyword>
<dbReference type="OrthoDB" id="2417096at2"/>
<evidence type="ECO:0000259" key="7">
    <source>
        <dbReference type="PROSITE" id="PS50983"/>
    </source>
</evidence>
<feature type="signal peptide" evidence="6">
    <location>
        <begin position="1"/>
        <end position="25"/>
    </location>
</feature>
<dbReference type="Pfam" id="PF01497">
    <property type="entry name" value="Peripla_BP_2"/>
    <property type="match status" value="1"/>
</dbReference>
<dbReference type="CDD" id="cd01138">
    <property type="entry name" value="FeuA"/>
    <property type="match status" value="1"/>
</dbReference>
<evidence type="ECO:0000256" key="3">
    <source>
        <dbReference type="ARBA" id="ARBA00022448"/>
    </source>
</evidence>
<dbReference type="InterPro" id="IPR051313">
    <property type="entry name" value="Bact_iron-sidero_bind"/>
</dbReference>
<dbReference type="PANTHER" id="PTHR30532:SF1">
    <property type="entry name" value="IRON(3+)-HYDROXAMATE-BINDING PROTEIN FHUD"/>
    <property type="match status" value="1"/>
</dbReference>
<organism evidence="8 9">
    <name type="scientific">Virgibacillus indicus</name>
    <dbReference type="NCBI Taxonomy" id="2024554"/>
    <lineage>
        <taxon>Bacteria</taxon>
        <taxon>Bacillati</taxon>
        <taxon>Bacillota</taxon>
        <taxon>Bacilli</taxon>
        <taxon>Bacillales</taxon>
        <taxon>Bacillaceae</taxon>
        <taxon>Virgibacillus</taxon>
    </lineage>
</organism>
<feature type="coiled-coil region" evidence="5">
    <location>
        <begin position="174"/>
        <end position="201"/>
    </location>
</feature>
<evidence type="ECO:0000313" key="8">
    <source>
        <dbReference type="EMBL" id="OZU87618.1"/>
    </source>
</evidence>
<gene>
    <name evidence="8" type="ORF">CIL03_16145</name>
</gene>
<name>A0A265N6I1_9BACI</name>
<dbReference type="EMBL" id="NPMS01000009">
    <property type="protein sequence ID" value="OZU87618.1"/>
    <property type="molecule type" value="Genomic_DNA"/>
</dbReference>
<feature type="domain" description="Fe/B12 periplasmic-binding" evidence="7">
    <location>
        <begin position="67"/>
        <end position="325"/>
    </location>
</feature>
<keyword evidence="9" id="KW-1185">Reference proteome</keyword>
<evidence type="ECO:0000256" key="1">
    <source>
        <dbReference type="ARBA" id="ARBA00004193"/>
    </source>
</evidence>
<dbReference type="Gene3D" id="3.40.50.1980">
    <property type="entry name" value="Nitrogenase molybdenum iron protein domain"/>
    <property type="match status" value="2"/>
</dbReference>
<dbReference type="PANTHER" id="PTHR30532">
    <property type="entry name" value="IRON III DICITRATE-BINDING PERIPLASMIC PROTEIN"/>
    <property type="match status" value="1"/>
</dbReference>
<dbReference type="AlphaFoldDB" id="A0A265N6I1"/>
<evidence type="ECO:0000256" key="4">
    <source>
        <dbReference type="ARBA" id="ARBA00022729"/>
    </source>
</evidence>
<proteinExistence type="inferred from homology"/>
<dbReference type="Proteomes" id="UP000216498">
    <property type="component" value="Unassembled WGS sequence"/>
</dbReference>
<feature type="chain" id="PRO_5038600724" evidence="6">
    <location>
        <begin position="26"/>
        <end position="325"/>
    </location>
</feature>
<dbReference type="GO" id="GO:0005886">
    <property type="term" value="C:plasma membrane"/>
    <property type="evidence" value="ECO:0007669"/>
    <property type="project" value="UniProtKB-SubCell"/>
</dbReference>
<accession>A0A265N6I1</accession>